<accession>K0S126</accession>
<name>K0S126_THAOC</name>
<sequence length="564" mass="63835">MAHVHVDEEGHLEAMEGGNGIIGIHFLWDLDDLSSESSEEGVDSDGGRSIILDRFFGALRNCCWPTTALLSLAILGVIALPLMSSLMVLVIVILLVGFTPCFLNDWVITLCRRHKYKLPRARTHEEWRLTGIGQGESENLEYLQRILSRYCRTGYLKQHEIEHEDESPFLSWFDRRFELWGSDLITDRILIIHAPVEPRWNRLLAVRSQAPTSPTPDITAYWMQFARALENRRRKNWPIQMSISGYALTRTVVTSLGQALAAGPVHSINLSGTNSGRDGVRLMAQLLRNKKTLKVFGFSRQDLDKWGAREISKAMKAHPTLRSVSLSACQINDAILPIVLKGCKSVTNLDVLNLYANKISVESFGELETYLSNNSVLRVLKLGTNCIPREQEEKLTFNCCLKASDFGSVAASNHRCCIIFDHSDDQDDLNYESAKLPLSRINARGVKEKEKIANKLVFLLEHSHGTNGRCPQSHDYVSTQSFRTKFLPDIPAALLPFILAMLVVDLDCSDVEKLEQNLVWDNIECKYVDVGGVDEDLYKRKALDRVYFCLRNHFVDWPLAVRSF</sequence>
<dbReference type="InterPro" id="IPR052201">
    <property type="entry name" value="LRR-containing_regulator"/>
</dbReference>
<dbReference type="PANTHER" id="PTHR24111">
    <property type="entry name" value="LEUCINE-RICH REPEAT-CONTAINING PROTEIN 34"/>
    <property type="match status" value="1"/>
</dbReference>
<dbReference type="OrthoDB" id="120976at2759"/>
<evidence type="ECO:0000256" key="2">
    <source>
        <dbReference type="SAM" id="Phobius"/>
    </source>
</evidence>
<keyword evidence="1" id="KW-0677">Repeat</keyword>
<organism evidence="3 4">
    <name type="scientific">Thalassiosira oceanica</name>
    <name type="common">Marine diatom</name>
    <dbReference type="NCBI Taxonomy" id="159749"/>
    <lineage>
        <taxon>Eukaryota</taxon>
        <taxon>Sar</taxon>
        <taxon>Stramenopiles</taxon>
        <taxon>Ochrophyta</taxon>
        <taxon>Bacillariophyta</taxon>
        <taxon>Coscinodiscophyceae</taxon>
        <taxon>Thalassiosirophycidae</taxon>
        <taxon>Thalassiosirales</taxon>
        <taxon>Thalassiosiraceae</taxon>
        <taxon>Thalassiosira</taxon>
    </lineage>
</organism>
<dbReference type="SUPFAM" id="SSF52047">
    <property type="entry name" value="RNI-like"/>
    <property type="match status" value="1"/>
</dbReference>
<dbReference type="InterPro" id="IPR032675">
    <property type="entry name" value="LRR_dom_sf"/>
</dbReference>
<dbReference type="Gene3D" id="3.80.10.10">
    <property type="entry name" value="Ribonuclease Inhibitor"/>
    <property type="match status" value="1"/>
</dbReference>
<comment type="caution">
    <text evidence="3">The sequence shown here is derived from an EMBL/GenBank/DDBJ whole genome shotgun (WGS) entry which is preliminary data.</text>
</comment>
<feature type="transmembrane region" description="Helical" evidence="2">
    <location>
        <begin position="58"/>
        <end position="80"/>
    </location>
</feature>
<evidence type="ECO:0000313" key="4">
    <source>
        <dbReference type="Proteomes" id="UP000266841"/>
    </source>
</evidence>
<keyword evidence="2" id="KW-0472">Membrane</keyword>
<dbReference type="Proteomes" id="UP000266841">
    <property type="component" value="Unassembled WGS sequence"/>
</dbReference>
<evidence type="ECO:0000313" key="3">
    <source>
        <dbReference type="EMBL" id="EJK59708.1"/>
    </source>
</evidence>
<gene>
    <name evidence="3" type="ORF">THAOC_20033</name>
</gene>
<keyword evidence="2" id="KW-0812">Transmembrane</keyword>
<keyword evidence="4" id="KW-1185">Reference proteome</keyword>
<dbReference type="PANTHER" id="PTHR24111:SF0">
    <property type="entry name" value="LEUCINE-RICH REPEAT-CONTAINING PROTEIN"/>
    <property type="match status" value="1"/>
</dbReference>
<keyword evidence="2" id="KW-1133">Transmembrane helix</keyword>
<dbReference type="EMBL" id="AGNL01022499">
    <property type="protein sequence ID" value="EJK59708.1"/>
    <property type="molecule type" value="Genomic_DNA"/>
</dbReference>
<proteinExistence type="predicted"/>
<reference evidence="3 4" key="1">
    <citation type="journal article" date="2012" name="Genome Biol.">
        <title>Genome and low-iron response of an oceanic diatom adapted to chronic iron limitation.</title>
        <authorList>
            <person name="Lommer M."/>
            <person name="Specht M."/>
            <person name="Roy A.S."/>
            <person name="Kraemer L."/>
            <person name="Andreson R."/>
            <person name="Gutowska M.A."/>
            <person name="Wolf J."/>
            <person name="Bergner S.V."/>
            <person name="Schilhabel M.B."/>
            <person name="Klostermeier U.C."/>
            <person name="Beiko R.G."/>
            <person name="Rosenstiel P."/>
            <person name="Hippler M."/>
            <person name="Laroche J."/>
        </authorList>
    </citation>
    <scope>NUCLEOTIDE SEQUENCE [LARGE SCALE GENOMIC DNA]</scope>
    <source>
        <strain evidence="3 4">CCMP1005</strain>
    </source>
</reference>
<feature type="transmembrane region" description="Helical" evidence="2">
    <location>
        <begin position="86"/>
        <end position="108"/>
    </location>
</feature>
<protein>
    <submittedName>
        <fullName evidence="3">Uncharacterized protein</fullName>
    </submittedName>
</protein>
<evidence type="ECO:0000256" key="1">
    <source>
        <dbReference type="ARBA" id="ARBA00022737"/>
    </source>
</evidence>
<dbReference type="AlphaFoldDB" id="K0S126"/>